<dbReference type="InterPro" id="IPR011990">
    <property type="entry name" value="TPR-like_helical_dom_sf"/>
</dbReference>
<dbReference type="Proteomes" id="UP000054498">
    <property type="component" value="Unassembled WGS sequence"/>
</dbReference>
<accession>A0A0D2IZX1</accession>
<protein>
    <submittedName>
        <fullName evidence="2">Uncharacterized protein</fullName>
    </submittedName>
</protein>
<feature type="compositionally biased region" description="Low complexity" evidence="1">
    <location>
        <begin position="169"/>
        <end position="178"/>
    </location>
</feature>
<dbReference type="EMBL" id="KK104803">
    <property type="protein sequence ID" value="KIY93397.1"/>
    <property type="molecule type" value="Genomic_DNA"/>
</dbReference>
<dbReference type="OrthoDB" id="549337at2759"/>
<dbReference type="Gene3D" id="1.25.40.10">
    <property type="entry name" value="Tetratricopeptide repeat domain"/>
    <property type="match status" value="1"/>
</dbReference>
<dbReference type="GeneID" id="25732141"/>
<evidence type="ECO:0000256" key="1">
    <source>
        <dbReference type="SAM" id="MobiDB-lite"/>
    </source>
</evidence>
<organism evidence="2 3">
    <name type="scientific">Monoraphidium neglectum</name>
    <dbReference type="NCBI Taxonomy" id="145388"/>
    <lineage>
        <taxon>Eukaryota</taxon>
        <taxon>Viridiplantae</taxon>
        <taxon>Chlorophyta</taxon>
        <taxon>core chlorophytes</taxon>
        <taxon>Chlorophyceae</taxon>
        <taxon>CS clade</taxon>
        <taxon>Sphaeropleales</taxon>
        <taxon>Selenastraceae</taxon>
        <taxon>Monoraphidium</taxon>
    </lineage>
</organism>
<keyword evidence="3" id="KW-1185">Reference proteome</keyword>
<gene>
    <name evidence="2" type="ORF">MNEG_14566</name>
</gene>
<feature type="region of interest" description="Disordered" evidence="1">
    <location>
        <begin position="89"/>
        <end position="113"/>
    </location>
</feature>
<dbReference type="RefSeq" id="XP_013892417.1">
    <property type="nucleotide sequence ID" value="XM_014036963.1"/>
</dbReference>
<proteinExistence type="predicted"/>
<reference evidence="2 3" key="1">
    <citation type="journal article" date="2013" name="BMC Genomics">
        <title>Reconstruction of the lipid metabolism for the microalga Monoraphidium neglectum from its genome sequence reveals characteristics suitable for biofuel production.</title>
        <authorList>
            <person name="Bogen C."/>
            <person name="Al-Dilaimi A."/>
            <person name="Albersmeier A."/>
            <person name="Wichmann J."/>
            <person name="Grundmann M."/>
            <person name="Rupp O."/>
            <person name="Lauersen K.J."/>
            <person name="Blifernez-Klassen O."/>
            <person name="Kalinowski J."/>
            <person name="Goesmann A."/>
            <person name="Mussgnug J.H."/>
            <person name="Kruse O."/>
        </authorList>
    </citation>
    <scope>NUCLEOTIDE SEQUENCE [LARGE SCALE GENOMIC DNA]</scope>
    <source>
        <strain evidence="2 3">SAG 48.87</strain>
    </source>
</reference>
<dbReference type="AlphaFoldDB" id="A0A0D2IZX1"/>
<evidence type="ECO:0000313" key="2">
    <source>
        <dbReference type="EMBL" id="KIY93397.1"/>
    </source>
</evidence>
<dbReference type="SUPFAM" id="SSF48452">
    <property type="entry name" value="TPR-like"/>
    <property type="match status" value="1"/>
</dbReference>
<feature type="region of interest" description="Disordered" evidence="1">
    <location>
        <begin position="154"/>
        <end position="180"/>
    </location>
</feature>
<dbReference type="STRING" id="145388.A0A0D2IZX1"/>
<sequence length="341" mass="36355">MEPSGSAMFAPENRAHMESSFRAFLARPENRPLVEEQQRLEVAGALALQEQEREARLREQVLALPPEDQRRLKPVLQHSVLRRLLQSLTNSGRDDGTAAPGSSNSGGPPPLAEWVENPRVMVMLSQAARALRKGELSEQELEQLLLGQLRGRDGKLRPEAATPAGSDGGSEAAGDWGVASGGAGGEGQLDAVLPNRVVLPSHLLVEALNEHLAERRAGGAAYRAGDAPRALEHYRCAVAVVEFVRGASREEQAEVARCLARALWCEAAARMALEEWGAAIAACSRALAALRSGGGGGAVDAGHQLQQRAAAESLDAELEARVLLRRAKAHLARHEHPVGAC</sequence>
<dbReference type="KEGG" id="mng:MNEG_14566"/>
<evidence type="ECO:0000313" key="3">
    <source>
        <dbReference type="Proteomes" id="UP000054498"/>
    </source>
</evidence>
<name>A0A0D2IZX1_9CHLO</name>